<dbReference type="Proteomes" id="UP000297245">
    <property type="component" value="Unassembled WGS sequence"/>
</dbReference>
<keyword evidence="3" id="KW-1185">Reference proteome</keyword>
<evidence type="ECO:0000313" key="3">
    <source>
        <dbReference type="Proteomes" id="UP000297245"/>
    </source>
</evidence>
<reference evidence="2 3" key="1">
    <citation type="journal article" date="2019" name="Nat. Ecol. Evol.">
        <title>Megaphylogeny resolves global patterns of mushroom evolution.</title>
        <authorList>
            <person name="Varga T."/>
            <person name="Krizsan K."/>
            <person name="Foldi C."/>
            <person name="Dima B."/>
            <person name="Sanchez-Garcia M."/>
            <person name="Sanchez-Ramirez S."/>
            <person name="Szollosi G.J."/>
            <person name="Szarkandi J.G."/>
            <person name="Papp V."/>
            <person name="Albert L."/>
            <person name="Andreopoulos W."/>
            <person name="Angelini C."/>
            <person name="Antonin V."/>
            <person name="Barry K.W."/>
            <person name="Bougher N.L."/>
            <person name="Buchanan P."/>
            <person name="Buyck B."/>
            <person name="Bense V."/>
            <person name="Catcheside P."/>
            <person name="Chovatia M."/>
            <person name="Cooper J."/>
            <person name="Damon W."/>
            <person name="Desjardin D."/>
            <person name="Finy P."/>
            <person name="Geml J."/>
            <person name="Haridas S."/>
            <person name="Hughes K."/>
            <person name="Justo A."/>
            <person name="Karasinski D."/>
            <person name="Kautmanova I."/>
            <person name="Kiss B."/>
            <person name="Kocsube S."/>
            <person name="Kotiranta H."/>
            <person name="LaButti K.M."/>
            <person name="Lechner B.E."/>
            <person name="Liimatainen K."/>
            <person name="Lipzen A."/>
            <person name="Lukacs Z."/>
            <person name="Mihaltcheva S."/>
            <person name="Morgado L.N."/>
            <person name="Niskanen T."/>
            <person name="Noordeloos M.E."/>
            <person name="Ohm R.A."/>
            <person name="Ortiz-Santana B."/>
            <person name="Ovrebo C."/>
            <person name="Racz N."/>
            <person name="Riley R."/>
            <person name="Savchenko A."/>
            <person name="Shiryaev A."/>
            <person name="Soop K."/>
            <person name="Spirin V."/>
            <person name="Szebenyi C."/>
            <person name="Tomsovsky M."/>
            <person name="Tulloss R.E."/>
            <person name="Uehling J."/>
            <person name="Grigoriev I.V."/>
            <person name="Vagvolgyi C."/>
            <person name="Papp T."/>
            <person name="Martin F.M."/>
            <person name="Miettinen O."/>
            <person name="Hibbett D.S."/>
            <person name="Nagy L.G."/>
        </authorList>
    </citation>
    <scope>NUCLEOTIDE SEQUENCE [LARGE SCALE GENOMIC DNA]</scope>
    <source>
        <strain evidence="2 3">CBS 962.96</strain>
    </source>
</reference>
<feature type="compositionally biased region" description="Basic residues" evidence="1">
    <location>
        <begin position="1"/>
        <end position="11"/>
    </location>
</feature>
<protein>
    <submittedName>
        <fullName evidence="2">Uncharacterized protein</fullName>
    </submittedName>
</protein>
<name>A0A4S8M4B5_DENBC</name>
<organism evidence="2 3">
    <name type="scientific">Dendrothele bispora (strain CBS 962.96)</name>
    <dbReference type="NCBI Taxonomy" id="1314807"/>
    <lineage>
        <taxon>Eukaryota</taxon>
        <taxon>Fungi</taxon>
        <taxon>Dikarya</taxon>
        <taxon>Basidiomycota</taxon>
        <taxon>Agaricomycotina</taxon>
        <taxon>Agaricomycetes</taxon>
        <taxon>Agaricomycetidae</taxon>
        <taxon>Agaricales</taxon>
        <taxon>Agaricales incertae sedis</taxon>
        <taxon>Dendrothele</taxon>
    </lineage>
</organism>
<evidence type="ECO:0000313" key="2">
    <source>
        <dbReference type="EMBL" id="THU97032.1"/>
    </source>
</evidence>
<dbReference type="EMBL" id="ML179163">
    <property type="protein sequence ID" value="THU97032.1"/>
    <property type="molecule type" value="Genomic_DNA"/>
</dbReference>
<gene>
    <name evidence="2" type="ORF">K435DRAFT_74045</name>
</gene>
<feature type="region of interest" description="Disordered" evidence="1">
    <location>
        <begin position="1"/>
        <end position="25"/>
    </location>
</feature>
<sequence length="81" mass="9324">MFNIRRVHHKPSMNSLASSPSEISLPPFPADSTDDVAKLGWMKNFFPSHSHSGRRWVFTFYFPFLSIRLVYNTEHAVLEAA</sequence>
<dbReference type="AlphaFoldDB" id="A0A4S8M4B5"/>
<accession>A0A4S8M4B5</accession>
<evidence type="ECO:0000256" key="1">
    <source>
        <dbReference type="SAM" id="MobiDB-lite"/>
    </source>
</evidence>
<proteinExistence type="predicted"/>
<feature type="compositionally biased region" description="Polar residues" evidence="1">
    <location>
        <begin position="12"/>
        <end position="22"/>
    </location>
</feature>